<keyword evidence="2" id="KW-1185">Reference proteome</keyword>
<reference evidence="2" key="1">
    <citation type="journal article" date="2019" name="Int. J. Syst. Evol. Microbiol.">
        <title>The Global Catalogue of Microorganisms (GCM) 10K type strain sequencing project: providing services to taxonomists for standard genome sequencing and annotation.</title>
        <authorList>
            <consortium name="The Broad Institute Genomics Platform"/>
            <consortium name="The Broad Institute Genome Sequencing Center for Infectious Disease"/>
            <person name="Wu L."/>
            <person name="Ma J."/>
        </authorList>
    </citation>
    <scope>NUCLEOTIDE SEQUENCE [LARGE SCALE GENOMIC DNA]</scope>
    <source>
        <strain evidence="2">NBRC 110044</strain>
    </source>
</reference>
<organism evidence="1 2">
    <name type="scientific">Chitinimonas prasina</name>
    <dbReference type="NCBI Taxonomy" id="1434937"/>
    <lineage>
        <taxon>Bacteria</taxon>
        <taxon>Pseudomonadati</taxon>
        <taxon>Pseudomonadota</taxon>
        <taxon>Betaproteobacteria</taxon>
        <taxon>Neisseriales</taxon>
        <taxon>Chitinibacteraceae</taxon>
        <taxon>Chitinimonas</taxon>
    </lineage>
</organism>
<accession>A0ABQ5YI61</accession>
<dbReference type="EMBL" id="BSOG01000001">
    <property type="protein sequence ID" value="GLR12629.1"/>
    <property type="molecule type" value="Genomic_DNA"/>
</dbReference>
<evidence type="ECO:0000313" key="1">
    <source>
        <dbReference type="EMBL" id="GLR12629.1"/>
    </source>
</evidence>
<evidence type="ECO:0000313" key="2">
    <source>
        <dbReference type="Proteomes" id="UP001156706"/>
    </source>
</evidence>
<dbReference type="RefSeq" id="WP_284195747.1">
    <property type="nucleotide sequence ID" value="NZ_BSOG01000001.1"/>
</dbReference>
<name>A0ABQ5YI61_9NEIS</name>
<gene>
    <name evidence="1" type="ORF">GCM10007907_14190</name>
</gene>
<sequence length="103" mass="11466">MQIKRAIEVWEKGMNGALTGQLPVAETISSIWLLQLFAAEQQRPDPDMVLSYFLNPDKLVALQPYVAQQFDAGQYDYILTAYGVPSERAQAGMPAAADEEPYD</sequence>
<dbReference type="Proteomes" id="UP001156706">
    <property type="component" value="Unassembled WGS sequence"/>
</dbReference>
<comment type="caution">
    <text evidence="1">The sequence shown here is derived from an EMBL/GenBank/DDBJ whole genome shotgun (WGS) entry which is preliminary data.</text>
</comment>
<protein>
    <submittedName>
        <fullName evidence="1">Uncharacterized protein</fullName>
    </submittedName>
</protein>
<proteinExistence type="predicted"/>